<name>A0A9D1DJ92_9FIRM</name>
<dbReference type="GO" id="GO:0005886">
    <property type="term" value="C:plasma membrane"/>
    <property type="evidence" value="ECO:0007669"/>
    <property type="project" value="UniProtKB-SubCell"/>
</dbReference>
<keyword evidence="3" id="KW-1003">Cell membrane</keyword>
<keyword evidence="6 7" id="KW-0472">Membrane</keyword>
<dbReference type="GO" id="GO:0055085">
    <property type="term" value="P:transmembrane transport"/>
    <property type="evidence" value="ECO:0007669"/>
    <property type="project" value="InterPro"/>
</dbReference>
<evidence type="ECO:0000313" key="9">
    <source>
        <dbReference type="EMBL" id="HIR51600.1"/>
    </source>
</evidence>
<dbReference type="InterPro" id="IPR035906">
    <property type="entry name" value="MetI-like_sf"/>
</dbReference>
<feature type="transmembrane region" description="Helical" evidence="7">
    <location>
        <begin position="147"/>
        <end position="167"/>
    </location>
</feature>
<evidence type="ECO:0000256" key="7">
    <source>
        <dbReference type="RuleBase" id="RU363032"/>
    </source>
</evidence>
<reference evidence="9" key="2">
    <citation type="journal article" date="2021" name="PeerJ">
        <title>Extensive microbial diversity within the chicken gut microbiome revealed by metagenomics and culture.</title>
        <authorList>
            <person name="Gilroy R."/>
            <person name="Ravi A."/>
            <person name="Getino M."/>
            <person name="Pursley I."/>
            <person name="Horton D.L."/>
            <person name="Alikhan N.F."/>
            <person name="Baker D."/>
            <person name="Gharbi K."/>
            <person name="Hall N."/>
            <person name="Watson M."/>
            <person name="Adriaenssens E.M."/>
            <person name="Foster-Nyarko E."/>
            <person name="Jarju S."/>
            <person name="Secka A."/>
            <person name="Antonio M."/>
            <person name="Oren A."/>
            <person name="Chaudhuri R.R."/>
            <person name="La Ragione R."/>
            <person name="Hildebrand F."/>
            <person name="Pallen M.J."/>
        </authorList>
    </citation>
    <scope>NUCLEOTIDE SEQUENCE</scope>
    <source>
        <strain evidence="9">ChiBcec15-4380</strain>
    </source>
</reference>
<organism evidence="9 10">
    <name type="scientific">Candidatus Avoscillospira avicola</name>
    <dbReference type="NCBI Taxonomy" id="2840706"/>
    <lineage>
        <taxon>Bacteria</taxon>
        <taxon>Bacillati</taxon>
        <taxon>Bacillota</taxon>
        <taxon>Clostridia</taxon>
        <taxon>Eubacteriales</taxon>
        <taxon>Oscillospiraceae</taxon>
        <taxon>Oscillospiraceae incertae sedis</taxon>
        <taxon>Candidatus Avoscillospira</taxon>
    </lineage>
</organism>
<feature type="transmembrane region" description="Helical" evidence="7">
    <location>
        <begin position="211"/>
        <end position="231"/>
    </location>
</feature>
<protein>
    <submittedName>
        <fullName evidence="9">ABC transporter permease</fullName>
    </submittedName>
</protein>
<evidence type="ECO:0000256" key="4">
    <source>
        <dbReference type="ARBA" id="ARBA00022692"/>
    </source>
</evidence>
<dbReference type="PROSITE" id="PS50928">
    <property type="entry name" value="ABC_TM1"/>
    <property type="match status" value="1"/>
</dbReference>
<dbReference type="CDD" id="cd06261">
    <property type="entry name" value="TM_PBP2"/>
    <property type="match status" value="1"/>
</dbReference>
<dbReference type="InterPro" id="IPR000515">
    <property type="entry name" value="MetI-like"/>
</dbReference>
<keyword evidence="5 7" id="KW-1133">Transmembrane helix</keyword>
<evidence type="ECO:0000256" key="1">
    <source>
        <dbReference type="ARBA" id="ARBA00004651"/>
    </source>
</evidence>
<comment type="subcellular location">
    <subcellularLocation>
        <location evidence="1 7">Cell membrane</location>
        <topology evidence="1 7">Multi-pass membrane protein</topology>
    </subcellularLocation>
</comment>
<feature type="transmembrane region" description="Helical" evidence="7">
    <location>
        <begin position="243"/>
        <end position="262"/>
    </location>
</feature>
<sequence>MEGAGTLVAPSLSLERAAYLRRLGREKRLILLAQILLLVGFFLLWEVAARLGWIDAFLLSSPSRMAATLARLWRDGSLWLHLGTSCLETAVGFLLGTAAGAVIAVLLWLSPSLYRVVDPYLVVLSALPKTALGPVFIVWIGAGPESIIAMTLAISLIVTILEVHNGFLATDPGKLRLVKTMGATRAQILFKLVLPANFATLINALKVNVGLSWVGVIMGEFLVSRAGLGYLIVYGSQVFQMDLVMASVLLLALVAAVMYQGIRLLERSVQNHMEGLQ</sequence>
<evidence type="ECO:0000256" key="2">
    <source>
        <dbReference type="ARBA" id="ARBA00022448"/>
    </source>
</evidence>
<gene>
    <name evidence="9" type="ORF">IAA53_10090</name>
</gene>
<comment type="caution">
    <text evidence="9">The sequence shown here is derived from an EMBL/GenBank/DDBJ whole genome shotgun (WGS) entry which is preliminary data.</text>
</comment>
<feature type="transmembrane region" description="Helical" evidence="7">
    <location>
        <begin position="90"/>
        <end position="109"/>
    </location>
</feature>
<dbReference type="Proteomes" id="UP000824239">
    <property type="component" value="Unassembled WGS sequence"/>
</dbReference>
<evidence type="ECO:0000313" key="10">
    <source>
        <dbReference type="Proteomes" id="UP000824239"/>
    </source>
</evidence>
<keyword evidence="4 7" id="KW-0812">Transmembrane</keyword>
<dbReference type="AlphaFoldDB" id="A0A9D1DJ92"/>
<accession>A0A9D1DJ92</accession>
<dbReference type="Pfam" id="PF00528">
    <property type="entry name" value="BPD_transp_1"/>
    <property type="match status" value="1"/>
</dbReference>
<feature type="transmembrane region" description="Helical" evidence="7">
    <location>
        <begin position="121"/>
        <end position="141"/>
    </location>
</feature>
<proteinExistence type="inferred from homology"/>
<reference evidence="9" key="1">
    <citation type="submission" date="2020-10" db="EMBL/GenBank/DDBJ databases">
        <authorList>
            <person name="Gilroy R."/>
        </authorList>
    </citation>
    <scope>NUCLEOTIDE SEQUENCE</scope>
    <source>
        <strain evidence="9">ChiBcec15-4380</strain>
    </source>
</reference>
<keyword evidence="2 7" id="KW-0813">Transport</keyword>
<dbReference type="PANTHER" id="PTHR30151:SF19">
    <property type="entry name" value="ABC TRANSPORTER PERMEASE"/>
    <property type="match status" value="1"/>
</dbReference>
<evidence type="ECO:0000256" key="3">
    <source>
        <dbReference type="ARBA" id="ARBA00022475"/>
    </source>
</evidence>
<dbReference type="SUPFAM" id="SSF161098">
    <property type="entry name" value="MetI-like"/>
    <property type="match status" value="1"/>
</dbReference>
<comment type="similarity">
    <text evidence="7">Belongs to the binding-protein-dependent transport system permease family.</text>
</comment>
<evidence type="ECO:0000256" key="5">
    <source>
        <dbReference type="ARBA" id="ARBA00022989"/>
    </source>
</evidence>
<dbReference type="PANTHER" id="PTHR30151">
    <property type="entry name" value="ALKANE SULFONATE ABC TRANSPORTER-RELATED, MEMBRANE SUBUNIT"/>
    <property type="match status" value="1"/>
</dbReference>
<feature type="domain" description="ABC transmembrane type-1" evidence="8">
    <location>
        <begin position="78"/>
        <end position="262"/>
    </location>
</feature>
<evidence type="ECO:0000259" key="8">
    <source>
        <dbReference type="PROSITE" id="PS50928"/>
    </source>
</evidence>
<feature type="transmembrane region" description="Helical" evidence="7">
    <location>
        <begin position="29"/>
        <end position="53"/>
    </location>
</feature>
<evidence type="ECO:0000256" key="6">
    <source>
        <dbReference type="ARBA" id="ARBA00023136"/>
    </source>
</evidence>
<dbReference type="EMBL" id="DVHE01000079">
    <property type="protein sequence ID" value="HIR51600.1"/>
    <property type="molecule type" value="Genomic_DNA"/>
</dbReference>
<dbReference type="Gene3D" id="1.10.3720.10">
    <property type="entry name" value="MetI-like"/>
    <property type="match status" value="1"/>
</dbReference>